<dbReference type="EMBL" id="CADCUG010000123">
    <property type="protein sequence ID" value="CAA9347604.1"/>
    <property type="molecule type" value="Genomic_DNA"/>
</dbReference>
<dbReference type="InterPro" id="IPR011611">
    <property type="entry name" value="PfkB_dom"/>
</dbReference>
<proteinExistence type="inferred from homology"/>
<keyword evidence="4 7" id="KW-0418">Kinase</keyword>
<dbReference type="InterPro" id="IPR029056">
    <property type="entry name" value="Ribokinase-like"/>
</dbReference>
<dbReference type="GO" id="GO:0005524">
    <property type="term" value="F:ATP binding"/>
    <property type="evidence" value="ECO:0007669"/>
    <property type="project" value="UniProtKB-KW"/>
</dbReference>
<dbReference type="Pfam" id="PF00294">
    <property type="entry name" value="PfkB"/>
    <property type="match status" value="1"/>
</dbReference>
<evidence type="ECO:0000256" key="1">
    <source>
        <dbReference type="ARBA" id="ARBA00010688"/>
    </source>
</evidence>
<dbReference type="PANTHER" id="PTHR43085:SF1">
    <property type="entry name" value="PSEUDOURIDINE KINASE-RELATED"/>
    <property type="match status" value="1"/>
</dbReference>
<dbReference type="PROSITE" id="PS00584">
    <property type="entry name" value="PFKB_KINASES_2"/>
    <property type="match status" value="1"/>
</dbReference>
<dbReference type="PANTHER" id="PTHR43085">
    <property type="entry name" value="HEXOKINASE FAMILY MEMBER"/>
    <property type="match status" value="1"/>
</dbReference>
<dbReference type="EC" id="2.7.1.4" evidence="7"/>
<evidence type="ECO:0000259" key="6">
    <source>
        <dbReference type="Pfam" id="PF00294"/>
    </source>
</evidence>
<gene>
    <name evidence="7" type="ORF">AVDCRST_MAG29-1991</name>
</gene>
<evidence type="ECO:0000256" key="4">
    <source>
        <dbReference type="ARBA" id="ARBA00022777"/>
    </source>
</evidence>
<evidence type="ECO:0000313" key="7">
    <source>
        <dbReference type="EMBL" id="CAA9347604.1"/>
    </source>
</evidence>
<dbReference type="InterPro" id="IPR050306">
    <property type="entry name" value="PfkB_Carbo_kinase"/>
</dbReference>
<protein>
    <submittedName>
        <fullName evidence="7">Fructokinase</fullName>
        <ecNumber evidence="7">2.7.1.4</ecNumber>
    </submittedName>
</protein>
<accession>A0A6J4M1S6</accession>
<dbReference type="AlphaFoldDB" id="A0A6J4M1S6"/>
<keyword evidence="2 7" id="KW-0808">Transferase</keyword>
<evidence type="ECO:0000256" key="5">
    <source>
        <dbReference type="ARBA" id="ARBA00022840"/>
    </source>
</evidence>
<name>A0A6J4M1S6_9ACTN</name>
<dbReference type="InterPro" id="IPR002173">
    <property type="entry name" value="Carboh/pur_kinase_PfkB_CS"/>
</dbReference>
<feature type="domain" description="Carbohydrate kinase PfkB" evidence="6">
    <location>
        <begin position="4"/>
        <end position="291"/>
    </location>
</feature>
<dbReference type="Gene3D" id="3.40.1190.20">
    <property type="match status" value="1"/>
</dbReference>
<sequence>MTARLLVVGEALVDVVLTADGARTEHPGGSPLNVAVAASRLGVPCTLAAQLGADGRGELIRRHVEASDVRVQALPPVAATGTATARLDSDGAATYDFEITWAPETVPDPESYAAVHTGSIALALAPGSDRVLELLARARELGVPTTVDPNVRLAITPDVSTVRTVVDQAIRLAWGVKLSDEDADVLMPGLSAERVLDEILAAGPALVALTRGSAPMLFGSGKARAEVAAPATRVADTIGAGDTAMGAMLATCWDRGWLGAASLDDEQLAAVGQVAVEAAAITCSRPGADPPWLAEMSSGLHAQVASPSAAG</sequence>
<dbReference type="GO" id="GO:0008865">
    <property type="term" value="F:fructokinase activity"/>
    <property type="evidence" value="ECO:0007669"/>
    <property type="project" value="UniProtKB-EC"/>
</dbReference>
<dbReference type="SUPFAM" id="SSF53613">
    <property type="entry name" value="Ribokinase-like"/>
    <property type="match status" value="1"/>
</dbReference>
<evidence type="ECO:0000256" key="2">
    <source>
        <dbReference type="ARBA" id="ARBA00022679"/>
    </source>
</evidence>
<evidence type="ECO:0000256" key="3">
    <source>
        <dbReference type="ARBA" id="ARBA00022741"/>
    </source>
</evidence>
<keyword evidence="3" id="KW-0547">Nucleotide-binding</keyword>
<keyword evidence="5" id="KW-0067">ATP-binding</keyword>
<comment type="similarity">
    <text evidence="1">Belongs to the carbohydrate kinase PfkB family.</text>
</comment>
<reference evidence="7" key="1">
    <citation type="submission" date="2020-02" db="EMBL/GenBank/DDBJ databases">
        <authorList>
            <person name="Meier V. D."/>
        </authorList>
    </citation>
    <scope>NUCLEOTIDE SEQUENCE</scope>
    <source>
        <strain evidence="7">AVDCRST_MAG29</strain>
    </source>
</reference>
<organism evidence="7">
    <name type="scientific">uncultured Nocardioidaceae bacterium</name>
    <dbReference type="NCBI Taxonomy" id="253824"/>
    <lineage>
        <taxon>Bacteria</taxon>
        <taxon>Bacillati</taxon>
        <taxon>Actinomycetota</taxon>
        <taxon>Actinomycetes</taxon>
        <taxon>Propionibacteriales</taxon>
        <taxon>Nocardioidaceae</taxon>
        <taxon>environmental samples</taxon>
    </lineage>
</organism>